<feature type="coiled-coil region" evidence="10">
    <location>
        <begin position="2081"/>
        <end position="2209"/>
    </location>
</feature>
<dbReference type="GO" id="GO:0000278">
    <property type="term" value="P:mitotic cell cycle"/>
    <property type="evidence" value="ECO:0007669"/>
    <property type="project" value="TreeGrafter"/>
</dbReference>
<feature type="region of interest" description="Disordered" evidence="11">
    <location>
        <begin position="2679"/>
        <end position="2725"/>
    </location>
</feature>
<dbReference type="EMBL" id="JAHKSW010000026">
    <property type="protein sequence ID" value="KAG7315702.1"/>
    <property type="molecule type" value="Genomic_DNA"/>
</dbReference>
<gene>
    <name evidence="13" type="ORF">KOW79_020568</name>
</gene>
<feature type="coiled-coil region" evidence="10">
    <location>
        <begin position="1980"/>
        <end position="2021"/>
    </location>
</feature>
<accession>A0A9D3N4Q0</accession>
<evidence type="ECO:0000256" key="9">
    <source>
        <dbReference type="PROSITE-ProRule" id="PRU00283"/>
    </source>
</evidence>
<evidence type="ECO:0000313" key="13">
    <source>
        <dbReference type="EMBL" id="KAG7315702.1"/>
    </source>
</evidence>
<feature type="region of interest" description="Disordered" evidence="11">
    <location>
        <begin position="2621"/>
        <end position="2651"/>
    </location>
</feature>
<organism evidence="13 14">
    <name type="scientific">Hemibagrus wyckioides</name>
    <dbReference type="NCBI Taxonomy" id="337641"/>
    <lineage>
        <taxon>Eukaryota</taxon>
        <taxon>Metazoa</taxon>
        <taxon>Chordata</taxon>
        <taxon>Craniata</taxon>
        <taxon>Vertebrata</taxon>
        <taxon>Euteleostomi</taxon>
        <taxon>Actinopterygii</taxon>
        <taxon>Neopterygii</taxon>
        <taxon>Teleostei</taxon>
        <taxon>Ostariophysi</taxon>
        <taxon>Siluriformes</taxon>
        <taxon>Bagridae</taxon>
        <taxon>Hemibagrus</taxon>
    </lineage>
</organism>
<keyword evidence="6" id="KW-0206">Cytoskeleton</keyword>
<keyword evidence="5 9" id="KW-0505">Motor protein</keyword>
<protein>
    <recommendedName>
        <fullName evidence="7">Centromere-associated protein E</fullName>
    </recommendedName>
    <alternativeName>
        <fullName evidence="8">Centromere protein E</fullName>
    </alternativeName>
</protein>
<dbReference type="GO" id="GO:0030071">
    <property type="term" value="P:regulation of mitotic metaphase/anaphase transition"/>
    <property type="evidence" value="ECO:0007669"/>
    <property type="project" value="UniProtKB-ARBA"/>
</dbReference>
<dbReference type="OrthoDB" id="21525at2759"/>
<dbReference type="GO" id="GO:0048731">
    <property type="term" value="P:system development"/>
    <property type="evidence" value="ECO:0007669"/>
    <property type="project" value="UniProtKB-ARBA"/>
</dbReference>
<dbReference type="Gene3D" id="1.20.5.400">
    <property type="match status" value="1"/>
</dbReference>
<dbReference type="GO" id="GO:0000280">
    <property type="term" value="P:nuclear division"/>
    <property type="evidence" value="ECO:0007669"/>
    <property type="project" value="UniProtKB-ARBA"/>
</dbReference>
<feature type="binding site" evidence="9">
    <location>
        <begin position="145"/>
        <end position="152"/>
    </location>
    <ligand>
        <name>ATP</name>
        <dbReference type="ChEBI" id="CHEBI:30616"/>
    </ligand>
</feature>
<feature type="coiled-coil region" evidence="10">
    <location>
        <begin position="674"/>
        <end position="778"/>
    </location>
</feature>
<keyword evidence="2 9" id="KW-0547">Nucleotide-binding</keyword>
<keyword evidence="6" id="KW-0963">Cytoplasm</keyword>
<dbReference type="GO" id="GO:0043515">
    <property type="term" value="F:kinetochore binding"/>
    <property type="evidence" value="ECO:0007669"/>
    <property type="project" value="UniProtKB-ARBA"/>
</dbReference>
<comment type="similarity">
    <text evidence="9">Belongs to the TRAFAC class myosin-kinesin ATPase superfamily. Kinesin family.</text>
</comment>
<feature type="coiled-coil region" evidence="10">
    <location>
        <begin position="1375"/>
        <end position="1409"/>
    </location>
</feature>
<dbReference type="InterPro" id="IPR027640">
    <property type="entry name" value="Kinesin-like_fam"/>
</dbReference>
<evidence type="ECO:0000256" key="8">
    <source>
        <dbReference type="ARBA" id="ARBA00081766"/>
    </source>
</evidence>
<feature type="coiled-coil region" evidence="10">
    <location>
        <begin position="571"/>
        <end position="633"/>
    </location>
</feature>
<dbReference type="Proteomes" id="UP000824219">
    <property type="component" value="Linkage Group LG26"/>
</dbReference>
<dbReference type="GO" id="GO:0003777">
    <property type="term" value="F:microtubule motor activity"/>
    <property type="evidence" value="ECO:0007669"/>
    <property type="project" value="InterPro"/>
</dbReference>
<dbReference type="PANTHER" id="PTHR47968">
    <property type="entry name" value="CENTROMERE PROTEIN E"/>
    <property type="match status" value="1"/>
</dbReference>
<dbReference type="GO" id="GO:0007018">
    <property type="term" value="P:microtubule-based movement"/>
    <property type="evidence" value="ECO:0007669"/>
    <property type="project" value="InterPro"/>
</dbReference>
<dbReference type="GO" id="GO:0007051">
    <property type="term" value="P:spindle organization"/>
    <property type="evidence" value="ECO:0007669"/>
    <property type="project" value="UniProtKB-ARBA"/>
</dbReference>
<evidence type="ECO:0000256" key="3">
    <source>
        <dbReference type="ARBA" id="ARBA00022840"/>
    </source>
</evidence>
<comment type="caution">
    <text evidence="13">The sequence shown here is derived from an EMBL/GenBank/DDBJ whole genome shotgun (WGS) entry which is preliminary data.</text>
</comment>
<evidence type="ECO:0000256" key="10">
    <source>
        <dbReference type="SAM" id="Coils"/>
    </source>
</evidence>
<dbReference type="SMART" id="SM00129">
    <property type="entry name" value="KISc"/>
    <property type="match status" value="1"/>
</dbReference>
<dbReference type="PRINTS" id="PR00380">
    <property type="entry name" value="KINESINHEAVY"/>
</dbReference>
<reference evidence="13 14" key="1">
    <citation type="submission" date="2021-06" db="EMBL/GenBank/DDBJ databases">
        <title>Chromosome-level genome assembly of the red-tail catfish (Hemibagrus wyckioides).</title>
        <authorList>
            <person name="Shao F."/>
        </authorList>
    </citation>
    <scope>NUCLEOTIDE SEQUENCE [LARGE SCALE GENOMIC DNA]</scope>
    <source>
        <strain evidence="13">EC202008001</strain>
        <tissue evidence="13">Blood</tissue>
    </source>
</reference>
<feature type="coiled-coil region" evidence="10">
    <location>
        <begin position="893"/>
        <end position="927"/>
    </location>
</feature>
<evidence type="ECO:0000256" key="11">
    <source>
        <dbReference type="SAM" id="MobiDB-lite"/>
    </source>
</evidence>
<feature type="coiled-coil region" evidence="10">
    <location>
        <begin position="969"/>
        <end position="1346"/>
    </location>
</feature>
<dbReference type="GO" id="GO:0140694">
    <property type="term" value="P:membraneless organelle assembly"/>
    <property type="evidence" value="ECO:0007669"/>
    <property type="project" value="UniProtKB-ARBA"/>
</dbReference>
<evidence type="ECO:0000259" key="12">
    <source>
        <dbReference type="PROSITE" id="PS50067"/>
    </source>
</evidence>
<dbReference type="InterPro" id="IPR027417">
    <property type="entry name" value="P-loop_NTPase"/>
</dbReference>
<dbReference type="Gene3D" id="3.40.850.10">
    <property type="entry name" value="Kinesin motor domain"/>
    <property type="match status" value="1"/>
</dbReference>
<evidence type="ECO:0000313" key="14">
    <source>
        <dbReference type="Proteomes" id="UP000824219"/>
    </source>
</evidence>
<evidence type="ECO:0000256" key="5">
    <source>
        <dbReference type="ARBA" id="ARBA00023175"/>
    </source>
</evidence>
<evidence type="ECO:0000256" key="6">
    <source>
        <dbReference type="ARBA" id="ARBA00023212"/>
    </source>
</evidence>
<dbReference type="PANTHER" id="PTHR47968:SF75">
    <property type="entry name" value="CENTROMERE-ASSOCIATED PROTEIN E"/>
    <property type="match status" value="1"/>
</dbReference>
<dbReference type="InterPro" id="IPR001752">
    <property type="entry name" value="Kinesin_motor_dom"/>
</dbReference>
<evidence type="ECO:0000256" key="7">
    <source>
        <dbReference type="ARBA" id="ARBA00070169"/>
    </source>
</evidence>
<name>A0A9D3N4Q0_9TELE</name>
<evidence type="ECO:0000256" key="2">
    <source>
        <dbReference type="ARBA" id="ARBA00022741"/>
    </source>
</evidence>
<comment type="subcellular location">
    <subcellularLocation>
        <location evidence="1">Cytoplasm</location>
        <location evidence="1">Cytoskeleton</location>
    </subcellularLocation>
</comment>
<dbReference type="FunFam" id="3.40.850.10:FF:000026">
    <property type="entry name" value="Centromere-associated protein E"/>
    <property type="match status" value="1"/>
</dbReference>
<feature type="region of interest" description="Disordered" evidence="11">
    <location>
        <begin position="2777"/>
        <end position="2796"/>
    </location>
</feature>
<dbReference type="PROSITE" id="PS00411">
    <property type="entry name" value="KINESIN_MOTOR_1"/>
    <property type="match status" value="1"/>
</dbReference>
<dbReference type="CDD" id="cd01374">
    <property type="entry name" value="KISc_CENP_E"/>
    <property type="match status" value="1"/>
</dbReference>
<keyword evidence="3 9" id="KW-0067">ATP-binding</keyword>
<dbReference type="GO" id="GO:0005524">
    <property type="term" value="F:ATP binding"/>
    <property type="evidence" value="ECO:0007669"/>
    <property type="project" value="UniProtKB-UniRule"/>
</dbReference>
<dbReference type="SUPFAM" id="SSF52540">
    <property type="entry name" value="P-loop containing nucleoside triphosphate hydrolases"/>
    <property type="match status" value="1"/>
</dbReference>
<dbReference type="GO" id="GO:0005874">
    <property type="term" value="C:microtubule"/>
    <property type="evidence" value="ECO:0007669"/>
    <property type="project" value="TreeGrafter"/>
</dbReference>
<proteinExistence type="inferred from homology"/>
<dbReference type="GO" id="GO:0008608">
    <property type="term" value="P:attachment of spindle microtubules to kinetochore"/>
    <property type="evidence" value="ECO:0007669"/>
    <property type="project" value="UniProtKB-ARBA"/>
</dbReference>
<keyword evidence="14" id="KW-1185">Reference proteome</keyword>
<dbReference type="InterPro" id="IPR019821">
    <property type="entry name" value="Kinesin_motor_CS"/>
</dbReference>
<dbReference type="PROSITE" id="PS50067">
    <property type="entry name" value="KINESIN_MOTOR_2"/>
    <property type="match status" value="1"/>
</dbReference>
<dbReference type="GO" id="GO:0000779">
    <property type="term" value="C:condensed chromosome, centromeric region"/>
    <property type="evidence" value="ECO:0007669"/>
    <property type="project" value="UniProtKB-ARBA"/>
</dbReference>
<feature type="coiled-coil region" evidence="10">
    <location>
        <begin position="1447"/>
        <end position="1935"/>
    </location>
</feature>
<feature type="coiled-coil region" evidence="10">
    <location>
        <begin position="2489"/>
        <end position="2562"/>
    </location>
</feature>
<feature type="coiled-coil region" evidence="10">
    <location>
        <begin position="836"/>
        <end position="867"/>
    </location>
</feature>
<evidence type="ECO:0000256" key="4">
    <source>
        <dbReference type="ARBA" id="ARBA00023054"/>
    </source>
</evidence>
<dbReference type="GO" id="GO:0008017">
    <property type="term" value="F:microtubule binding"/>
    <property type="evidence" value="ECO:0007669"/>
    <property type="project" value="InterPro"/>
</dbReference>
<evidence type="ECO:0000256" key="1">
    <source>
        <dbReference type="ARBA" id="ARBA00004245"/>
    </source>
</evidence>
<feature type="domain" description="Kinesin motor" evidence="12">
    <location>
        <begin position="60"/>
        <end position="391"/>
    </location>
</feature>
<dbReference type="InterPro" id="IPR036961">
    <property type="entry name" value="Kinesin_motor_dom_sf"/>
</dbReference>
<dbReference type="Pfam" id="PF00225">
    <property type="entry name" value="Kinesin"/>
    <property type="match status" value="1"/>
</dbReference>
<keyword evidence="4 10" id="KW-0175">Coiled coil</keyword>
<sequence>MVIGRRPLTSSNHMLFQILNRFQRTGLNRTVQVSRLNSAVEFISVEALDGYEEKMTEESAVKVCVRVRPLIKREEGDNAEPIQLYWKADKQAIHQIDDDGTLTKSFSFDRVFSAEESTNQLYQDIAKPLVVSTVEGYNGTIFAYGQTSSGKTFTMMGSEHNPGVIPLAMADVFQTIKNCPKKEFLLRVSYMEIYNETVTDLLVDSWKRKPLEIREGNYKNVYVADLTEELVTSPEQALAWIRKGEKNRHYGKTKMNQRSSRSHTIFRMILESRERSDPASGENADGAIIVSHLNLVDLAGAERASQTGAEGTRFKEGCNINRSLFTLGQVIKKLSDESQKGFTNYRDSKLTRILQNSLGGNAKTVIICTITPATVDETVSTLQFASTAKRMKNDPHVTEVSDEGALLRRYRNEIVDLKRRLQEVSSVTQTTVTEKETLFQLIQEKDQLQREQADRITNLTKLLVTASNVVPVHKIPKRRVTWGGKLIKSSLGVNDHGSPDMSFAEPFLKKRKADLTVTEDSEDMEEFDLTPCFFSPAEDTSIDLEMNQSNVTMRSSAEGVCTDLPQLMFRVECLERQLDTETQEKQKAEEKSAMLEQRTEELEKQLRTLEQQLETEVQEKQSAEQKCSTLELKVTELEKPSELENPSDLDKDKKACEQYLTEAVQLCHTLSSEREVIAAERDMLKQTLDQLTQDIERLQKDNEALKKDKETLLRDIEERKDAEEFEKLEEESKKDYERELEAEVSALKKAATDAEDLVQKLKSDLEVKSDELKKKNDMVTDLQSLNGKDLVQEVTRLRRSLDDAEGLSLETKKEWAFLRSENLSLKERDETLTVQYSQMENDVKSLQSQLENEKSRFKKMQADLQKELLGAFDENTKLTALLDGKVPKNVLDSLTLEKTVAELKKDLEKSQESERALQSRMEELRALEVLPAKVDDLMRQVCDLTGELYSVQEERDNLVAAQAVSHEDCERLRGEAVKVQEELEKLKTNLADAELKEVQLVQQYTETTEQLVKVQTDLQHLLEEKESLLSALEEAQQKSVQLGEEMELLRCEGKKHLSDLTAMTEERNQLQEAIHAKDSEHAENVQNLQIELQTVKEERDQMKRDLEENVELMIENQEELRAALETTKVQQDNINQLRAEKAQLESRLSSPSDNGLVEDLQLQVKQLKEDLQSACADRDTVVCEKALDSELERMQANIHSLTEERDQLQEIVQSLREEKSQLKREMEEKDETIIHFQSQLNERQLSGLNCVVNEENEVQLQQMQALKKEAEELTQENSQLRTELQDMTDKVGDLTGTLSAVQDEKNNLVAAQSTLNDENVRLKEEMEKAQEELIKMESQMIDSQLKEAEISQQHTETTEELAKAQADLQHFTVENNKLLTSLEEAIQKAAQLDEELQSLRCEKEQLLCKKSEGASDQEEVKILRATVTSVTEERNQLQEILQGVGEERQLERDLEESNDMLMQAQEKLTRSEISSPQEATCVKDEVQQQLQEQLTALSEENHQLKMDAQENVEMMIETQAELRSALANIKELEKNIRELEVQKTQLESKLSRTDSSEESKLVEDLKNQIDRLNEELKAANEEKQLLLSENTQDHYTEELERVRANVSTLTEEQDRLLNILQGLREEKNQLNNVLEEKEDMIVQLREELHSTATERDELLSRSTEDTVEDASLEMIRSSLSSLSEERDQLVEILQGLREEKNQMCNELEEKNHKLMQLMDELQTTTAEKDNLLAEKSKDDLDNKAELERLQVSVTSLTEERDQVTDENKRLKIELQETSEKVQELRETLQSTCAEKEHLLSEATKESLTRMAEMEQMQEDLTSITQERDQLHELLQSVSVETLQLKKDLEEKDGMVVQLTKDFQSASNEKDRLLSENANCKLENVEMLERLQANITSLTEEKDQLLEVLQCMREEKNQLRSDLDMKDEMIQQLKDLQTEREQSSSCNSANEDGDSLQELLQGVRELIQVQGLKQQKPLSPKATRKAELQQASQIMQSLKDEVESLRNERALLRNDLREAAETSKAYQDLLHSTREELRQQQIANSKAQSAEKETLLQQQMSQMNADLSYLREQLMSKKTSETQSLNTEMQNLLTRITSLEEEKAKLQKLLEAAREEGANLKCDLQESEQTKHKLMEELDSLGGIKEQLLNEKTHADQLQEVFHGVREERDQLRRELEDKMEEITHIEEKVQGLEKEKIQLESEVSSLNQTLHIVNEHPNASNEGRLKVMSEIETCNEKLKVAFFKLQAIIDRPKPKGHLADGNSKENALFCQLLPFVPISHRSTFTCLTSKTTHLDDLLRKNEVTLQKLAALHQAHFMKQVHRDMASFEERRLHDVLIRQAQAPSQSLLMLPGDFQEIWDQRLLELLDKRRQYLQNMNSILDFLEDGVAKHAVTLSEELQARNSANEESRVLARTANIAAIVQFFERELDRRIALAERQKVFCQSMLDKYSSAVSVLKPLEEESIQKLKEERSESLALLPSRSSEKPKTEADLLQDKQRLSLQLQQAQKHLEVLQKKVEELKAQADMSNRKHAAKLEELSSALKEKEDLLQSLQMKLKESEALAKVKMPPSAAEMEAMKDKLVKMEFDHIAVTTGHEKEIAQLKSVVEHRGDVIRKLKETLRKTQHQDEQSFVEGEEPHAKPGTQAKPAFQKDKKIEELEKKTAQFESLVNKQQEEITKWKNRAYKLRESKKEAPLSPRTPTKRPLMLAESEVNSPKKSALDSPKSKFFDLHSGTETMSLKCPKQFFDNSSLGTMPDAGPSSAVCSNDTNAENWWHIPSASPRKADLNLDASRCQTQ</sequence>